<feature type="transmembrane region" description="Helical" evidence="1">
    <location>
        <begin position="71"/>
        <end position="97"/>
    </location>
</feature>
<dbReference type="EMBL" id="MU151327">
    <property type="protein sequence ID" value="KAF9445068.1"/>
    <property type="molecule type" value="Genomic_DNA"/>
</dbReference>
<comment type="caution">
    <text evidence="2">The sequence shown here is derived from an EMBL/GenBank/DDBJ whole genome shotgun (WGS) entry which is preliminary data.</text>
</comment>
<evidence type="ECO:0000313" key="2">
    <source>
        <dbReference type="EMBL" id="KAF9445068.1"/>
    </source>
</evidence>
<dbReference type="Proteomes" id="UP000807342">
    <property type="component" value="Unassembled WGS sequence"/>
</dbReference>
<name>A0A9P5X580_9AGAR</name>
<gene>
    <name evidence="2" type="ORF">P691DRAFT_735594</name>
</gene>
<evidence type="ECO:0000256" key="1">
    <source>
        <dbReference type="SAM" id="Phobius"/>
    </source>
</evidence>
<dbReference type="AlphaFoldDB" id="A0A9P5X580"/>
<keyword evidence="1" id="KW-1133">Transmembrane helix</keyword>
<accession>A0A9P5X580</accession>
<evidence type="ECO:0000313" key="3">
    <source>
        <dbReference type="Proteomes" id="UP000807342"/>
    </source>
</evidence>
<keyword evidence="1" id="KW-0812">Transmembrane</keyword>
<proteinExistence type="predicted"/>
<keyword evidence="1" id="KW-0472">Membrane</keyword>
<organism evidence="2 3">
    <name type="scientific">Macrolepiota fuliginosa MF-IS2</name>
    <dbReference type="NCBI Taxonomy" id="1400762"/>
    <lineage>
        <taxon>Eukaryota</taxon>
        <taxon>Fungi</taxon>
        <taxon>Dikarya</taxon>
        <taxon>Basidiomycota</taxon>
        <taxon>Agaricomycotina</taxon>
        <taxon>Agaricomycetes</taxon>
        <taxon>Agaricomycetidae</taxon>
        <taxon>Agaricales</taxon>
        <taxon>Agaricineae</taxon>
        <taxon>Agaricaceae</taxon>
        <taxon>Macrolepiota</taxon>
    </lineage>
</organism>
<keyword evidence="3" id="KW-1185">Reference proteome</keyword>
<dbReference type="OrthoDB" id="5570013at2759"/>
<protein>
    <submittedName>
        <fullName evidence="2">Uncharacterized protein</fullName>
    </submittedName>
</protein>
<sequence>MSGKDPSGVGQPLLYNGAAAPPPYGSSNHHHHHHEHHAGVAYIPHVHPVVVQPSSTVVVVRDRPRCRFCKAVIIAIIVWFLLGAFVKSLIVLAGWGYGYRHGKPHWSVGPGSASPDYSIPQGIDLSSCETPLSDGGPGSATFSIPSSSDTILLLSSGPLLHGTVRVTSTSEKTDSVKFSVDLSSRNDWAEDTIVCSVKRRDGELGVGIFNPRYERRRYDRIVRYDVVVTFPEDHPIVKRFESDVTNSAYEIDDLQGKILFEALSLHGSNGRVHSKSFFAQWADISTSNGRIDGYYNASDFLRLHTSNGAIDVDVDFNQETSKKAILSLVTSNAALRAKLHLHDNILKKSTVTNFDVTGATSNSPLNIAFDDAPLNSILAFRASTSNSPAEVTLHPTFEGHFSLQSSLFSPVVHRSPSVEDPAGKGRRRYIRFGNVRNYVSGDVSWGSEDAEGRGEADIRSSNARVTLNL</sequence>
<reference evidence="2" key="1">
    <citation type="submission" date="2020-11" db="EMBL/GenBank/DDBJ databases">
        <authorList>
            <consortium name="DOE Joint Genome Institute"/>
            <person name="Ahrendt S."/>
            <person name="Riley R."/>
            <person name="Andreopoulos W."/>
            <person name="Labutti K."/>
            <person name="Pangilinan J."/>
            <person name="Ruiz-Duenas F.J."/>
            <person name="Barrasa J.M."/>
            <person name="Sanchez-Garcia M."/>
            <person name="Camarero S."/>
            <person name="Miyauchi S."/>
            <person name="Serrano A."/>
            <person name="Linde D."/>
            <person name="Babiker R."/>
            <person name="Drula E."/>
            <person name="Ayuso-Fernandez I."/>
            <person name="Pacheco R."/>
            <person name="Padilla G."/>
            <person name="Ferreira P."/>
            <person name="Barriuso J."/>
            <person name="Kellner H."/>
            <person name="Castanera R."/>
            <person name="Alfaro M."/>
            <person name="Ramirez L."/>
            <person name="Pisabarro A.G."/>
            <person name="Kuo A."/>
            <person name="Tritt A."/>
            <person name="Lipzen A."/>
            <person name="He G."/>
            <person name="Yan M."/>
            <person name="Ng V."/>
            <person name="Cullen D."/>
            <person name="Martin F."/>
            <person name="Rosso M.-N."/>
            <person name="Henrissat B."/>
            <person name="Hibbett D."/>
            <person name="Martinez A.T."/>
            <person name="Grigoriev I.V."/>
        </authorList>
    </citation>
    <scope>NUCLEOTIDE SEQUENCE</scope>
    <source>
        <strain evidence="2">MF-IS2</strain>
    </source>
</reference>